<dbReference type="GO" id="GO:0031418">
    <property type="term" value="F:L-ascorbic acid binding"/>
    <property type="evidence" value="ECO:0007669"/>
    <property type="project" value="UniProtKB-KW"/>
</dbReference>
<comment type="cofactor">
    <cofactor evidence="7">
        <name>Fe(2+)</name>
        <dbReference type="ChEBI" id="CHEBI:29033"/>
    </cofactor>
    <text evidence="7">Binds 1 Fe(2+) ion per subunit.</text>
</comment>
<dbReference type="InterPro" id="IPR041097">
    <property type="entry name" value="PKHD_C"/>
</dbReference>
<evidence type="ECO:0000256" key="7">
    <source>
        <dbReference type="HAMAP-Rule" id="MF_00657"/>
    </source>
</evidence>
<dbReference type="Proteomes" id="UP000321933">
    <property type="component" value="Unassembled WGS sequence"/>
</dbReference>
<feature type="binding site" evidence="7">
    <location>
        <position position="164"/>
    </location>
    <ligand>
        <name>2-oxoglutarate</name>
        <dbReference type="ChEBI" id="CHEBI:16810"/>
    </ligand>
</feature>
<feature type="binding site" evidence="7">
    <location>
        <position position="154"/>
    </location>
    <ligand>
        <name>Fe cation</name>
        <dbReference type="ChEBI" id="CHEBI:24875"/>
    </ligand>
</feature>
<feature type="domain" description="Fe2OG dioxygenase" evidence="8">
    <location>
        <begin position="79"/>
        <end position="173"/>
    </location>
</feature>
<keyword evidence="6 7" id="KW-0408">Iron</keyword>
<keyword evidence="2 7" id="KW-0479">Metal-binding</keyword>
<evidence type="ECO:0000256" key="3">
    <source>
        <dbReference type="ARBA" id="ARBA00022896"/>
    </source>
</evidence>
<sequence length="220" mass="23780">MLTCIEGLLDAPTLDAVREQLATSDSFAPGEATAAGRARAVKHNLQGIGADATIRGVTRLLEKQLLAHPVFRAATRPRQFARLLISRYDRGMGYGTHIDAPAIDGVRTDVSFTLFLSEPGEYEGGELVIESGAGEDAVKLPAGAVVCYPSSYLHRVEAVRSGSRLVAVGWLQSEVRSSEQRKLLFALDSALARLQEHPGDPGALDELANVRANLQRMWMD</sequence>
<feature type="binding site" evidence="7">
    <location>
        <position position="97"/>
    </location>
    <ligand>
        <name>Fe cation</name>
        <dbReference type="ChEBI" id="CHEBI:24875"/>
    </ligand>
</feature>
<dbReference type="GO" id="GO:0005506">
    <property type="term" value="F:iron ion binding"/>
    <property type="evidence" value="ECO:0007669"/>
    <property type="project" value="UniProtKB-UniRule"/>
</dbReference>
<evidence type="ECO:0000313" key="10">
    <source>
        <dbReference type="Proteomes" id="UP000321933"/>
    </source>
</evidence>
<dbReference type="OrthoDB" id="9812472at2"/>
<dbReference type="InterPro" id="IPR005123">
    <property type="entry name" value="Oxoglu/Fe-dep_dioxygenase_dom"/>
</dbReference>
<dbReference type="AlphaFoldDB" id="A0A5C9A3X0"/>
<dbReference type="RefSeq" id="WP_148062326.1">
    <property type="nucleotide sequence ID" value="NZ_VRYZ01000001.1"/>
</dbReference>
<comment type="cofactor">
    <cofactor evidence="1 7">
        <name>L-ascorbate</name>
        <dbReference type="ChEBI" id="CHEBI:38290"/>
    </cofactor>
</comment>
<reference evidence="9 10" key="1">
    <citation type="submission" date="2019-08" db="EMBL/GenBank/DDBJ databases">
        <title>Parahaliea maris sp. nov., isolated from the surface seawater.</title>
        <authorList>
            <person name="Liu Y."/>
        </authorList>
    </citation>
    <scope>NUCLEOTIDE SEQUENCE [LARGE SCALE GENOMIC DNA]</scope>
    <source>
        <strain evidence="9 10">S2-26</strain>
    </source>
</reference>
<feature type="binding site" evidence="7">
    <location>
        <position position="99"/>
    </location>
    <ligand>
        <name>Fe cation</name>
        <dbReference type="ChEBI" id="CHEBI:24875"/>
    </ligand>
</feature>
<proteinExistence type="inferred from homology"/>
<dbReference type="HAMAP" id="MF_00657">
    <property type="entry name" value="Hydroxyl_YbiX"/>
    <property type="match status" value="1"/>
</dbReference>
<keyword evidence="10" id="KW-1185">Reference proteome</keyword>
<dbReference type="EMBL" id="VRYZ01000001">
    <property type="protein sequence ID" value="TXS94470.1"/>
    <property type="molecule type" value="Genomic_DNA"/>
</dbReference>
<dbReference type="PROSITE" id="PS51471">
    <property type="entry name" value="FE2OG_OXY"/>
    <property type="match status" value="1"/>
</dbReference>
<dbReference type="GO" id="GO:0006974">
    <property type="term" value="P:DNA damage response"/>
    <property type="evidence" value="ECO:0007669"/>
    <property type="project" value="TreeGrafter"/>
</dbReference>
<dbReference type="Pfam" id="PF13640">
    <property type="entry name" value="2OG-FeII_Oxy_3"/>
    <property type="match status" value="1"/>
</dbReference>
<dbReference type="GO" id="GO:0016706">
    <property type="term" value="F:2-oxoglutarate-dependent dioxygenase activity"/>
    <property type="evidence" value="ECO:0007669"/>
    <property type="project" value="UniProtKB-UniRule"/>
</dbReference>
<dbReference type="PANTHER" id="PTHR41536:SF1">
    <property type="entry name" value="PKHD-TYPE HYDROXYLASE YBIX"/>
    <property type="match status" value="1"/>
</dbReference>
<evidence type="ECO:0000256" key="2">
    <source>
        <dbReference type="ARBA" id="ARBA00022723"/>
    </source>
</evidence>
<comment type="caution">
    <text evidence="9">The sequence shown here is derived from an EMBL/GenBank/DDBJ whole genome shotgun (WGS) entry which is preliminary data.</text>
</comment>
<gene>
    <name evidence="9" type="ORF">FVW59_00690</name>
</gene>
<dbReference type="InterPro" id="IPR023550">
    <property type="entry name" value="PKHD_hydroxylase"/>
</dbReference>
<dbReference type="PANTHER" id="PTHR41536">
    <property type="entry name" value="PKHD-TYPE HYDROXYLASE YBIX"/>
    <property type="match status" value="1"/>
</dbReference>
<evidence type="ECO:0000256" key="1">
    <source>
        <dbReference type="ARBA" id="ARBA00001961"/>
    </source>
</evidence>
<dbReference type="InterPro" id="IPR044862">
    <property type="entry name" value="Pro_4_hyd_alph_FE2OG_OXY"/>
</dbReference>
<accession>A0A5C9A3X0</accession>
<dbReference type="NCBIfam" id="NF003974">
    <property type="entry name" value="PRK05467.1-3"/>
    <property type="match status" value="1"/>
</dbReference>
<dbReference type="GO" id="GO:0006879">
    <property type="term" value="P:intracellular iron ion homeostasis"/>
    <property type="evidence" value="ECO:0007669"/>
    <property type="project" value="TreeGrafter"/>
</dbReference>
<dbReference type="NCBIfam" id="NF003975">
    <property type="entry name" value="PRK05467.1-4"/>
    <property type="match status" value="1"/>
</dbReference>
<keyword evidence="5 7" id="KW-0560">Oxidoreductase</keyword>
<evidence type="ECO:0000259" key="8">
    <source>
        <dbReference type="PROSITE" id="PS51471"/>
    </source>
</evidence>
<dbReference type="Pfam" id="PF18331">
    <property type="entry name" value="PKHD_C"/>
    <property type="match status" value="1"/>
</dbReference>
<organism evidence="9 10">
    <name type="scientific">Parahaliea aestuarii</name>
    <dbReference type="NCBI Taxonomy" id="1852021"/>
    <lineage>
        <taxon>Bacteria</taxon>
        <taxon>Pseudomonadati</taxon>
        <taxon>Pseudomonadota</taxon>
        <taxon>Gammaproteobacteria</taxon>
        <taxon>Cellvibrionales</taxon>
        <taxon>Halieaceae</taxon>
        <taxon>Parahaliea</taxon>
    </lineage>
</organism>
<dbReference type="Gene3D" id="2.60.120.620">
    <property type="entry name" value="q2cbj1_9rhob like domain"/>
    <property type="match status" value="1"/>
</dbReference>
<evidence type="ECO:0000313" key="9">
    <source>
        <dbReference type="EMBL" id="TXS94470.1"/>
    </source>
</evidence>
<dbReference type="Gene3D" id="4.10.860.20">
    <property type="entry name" value="Rabenosyn, Rab binding domain"/>
    <property type="match status" value="1"/>
</dbReference>
<evidence type="ECO:0000256" key="6">
    <source>
        <dbReference type="ARBA" id="ARBA00023004"/>
    </source>
</evidence>
<evidence type="ECO:0000256" key="4">
    <source>
        <dbReference type="ARBA" id="ARBA00022964"/>
    </source>
</evidence>
<keyword evidence="4 7" id="KW-0223">Dioxygenase</keyword>
<dbReference type="InterPro" id="IPR006620">
    <property type="entry name" value="Pro_4_hyd_alph"/>
</dbReference>
<protein>
    <submittedName>
        <fullName evidence="9">Fe2+-dependent dioxygenase</fullName>
    </submittedName>
</protein>
<keyword evidence="3 7" id="KW-0847">Vitamin C</keyword>
<dbReference type="SMART" id="SM00702">
    <property type="entry name" value="P4Hc"/>
    <property type="match status" value="1"/>
</dbReference>
<name>A0A5C9A3X0_9GAMM</name>
<evidence type="ECO:0000256" key="5">
    <source>
        <dbReference type="ARBA" id="ARBA00023002"/>
    </source>
</evidence>